<dbReference type="RefSeq" id="XP_003060382.1">
    <property type="nucleotide sequence ID" value="XM_003060336.1"/>
</dbReference>
<dbReference type="InterPro" id="IPR036249">
    <property type="entry name" value="Thioredoxin-like_sf"/>
</dbReference>
<name>C1MXE9_MICPC</name>
<feature type="domain" description="Thioredoxin" evidence="5">
    <location>
        <begin position="29"/>
        <end position="157"/>
    </location>
</feature>
<dbReference type="OMA" id="MDWAEKE"/>
<dbReference type="Pfam" id="PF00085">
    <property type="entry name" value="Thioredoxin"/>
    <property type="match status" value="1"/>
</dbReference>
<keyword evidence="3" id="KW-1015">Disulfide bond</keyword>
<dbReference type="eggNOG" id="KOG0910">
    <property type="taxonomic scope" value="Eukaryota"/>
</dbReference>
<keyword evidence="7" id="KW-1185">Reference proteome</keyword>
<dbReference type="GO" id="GO:0005737">
    <property type="term" value="C:cytoplasm"/>
    <property type="evidence" value="ECO:0007669"/>
    <property type="project" value="TreeGrafter"/>
</dbReference>
<gene>
    <name evidence="6" type="primary">TRX_4</name>
    <name evidence="6" type="ORF">MICPUCDRAFT_34621</name>
</gene>
<dbReference type="PROSITE" id="PS51352">
    <property type="entry name" value="THIOREDOXIN_2"/>
    <property type="match status" value="1"/>
</dbReference>
<evidence type="ECO:0000256" key="2">
    <source>
        <dbReference type="ARBA" id="ARBA00022982"/>
    </source>
</evidence>
<dbReference type="AlphaFoldDB" id="C1MXE9"/>
<keyword evidence="1" id="KW-0813">Transport</keyword>
<dbReference type="PRINTS" id="PR00421">
    <property type="entry name" value="THIOREDOXIN"/>
</dbReference>
<evidence type="ECO:0000256" key="3">
    <source>
        <dbReference type="ARBA" id="ARBA00023157"/>
    </source>
</evidence>
<sequence>MSSLSCASSARVGVALGSKRAIRGSARVARASARASKRASKRVNLTTRAVKEVAGAEFKAEVLESDVPVLVDFWATWCGPCKLISKVVEKAEAEYDAAKLKIVKIEVDPNPDLVEEFGVYGLPTVMLFKDGKAVEGSKREGAINLPKLKDHLEKFGVAQP</sequence>
<keyword evidence="4" id="KW-0676">Redox-active center</keyword>
<keyword evidence="2" id="KW-0249">Electron transport</keyword>
<reference evidence="6 7" key="1">
    <citation type="journal article" date="2009" name="Science">
        <title>Green evolution and dynamic adaptations revealed by genomes of the marine picoeukaryotes Micromonas.</title>
        <authorList>
            <person name="Worden A.Z."/>
            <person name="Lee J.H."/>
            <person name="Mock T."/>
            <person name="Rouze P."/>
            <person name="Simmons M.P."/>
            <person name="Aerts A.L."/>
            <person name="Allen A.E."/>
            <person name="Cuvelier M.L."/>
            <person name="Derelle E."/>
            <person name="Everett M.V."/>
            <person name="Foulon E."/>
            <person name="Grimwood J."/>
            <person name="Gundlach H."/>
            <person name="Henrissat B."/>
            <person name="Napoli C."/>
            <person name="McDonald S.M."/>
            <person name="Parker M.S."/>
            <person name="Rombauts S."/>
            <person name="Salamov A."/>
            <person name="Von Dassow P."/>
            <person name="Badger J.H."/>
            <person name="Coutinho P.M."/>
            <person name="Demir E."/>
            <person name="Dubchak I."/>
            <person name="Gentemann C."/>
            <person name="Eikrem W."/>
            <person name="Gready J.E."/>
            <person name="John U."/>
            <person name="Lanier W."/>
            <person name="Lindquist E.A."/>
            <person name="Lucas S."/>
            <person name="Mayer K.F."/>
            <person name="Moreau H."/>
            <person name="Not F."/>
            <person name="Otillar R."/>
            <person name="Panaud O."/>
            <person name="Pangilinan J."/>
            <person name="Paulsen I."/>
            <person name="Piegu B."/>
            <person name="Poliakov A."/>
            <person name="Robbens S."/>
            <person name="Schmutz J."/>
            <person name="Toulza E."/>
            <person name="Wyss T."/>
            <person name="Zelensky A."/>
            <person name="Zhou K."/>
            <person name="Armbrust E.V."/>
            <person name="Bhattacharya D."/>
            <person name="Goodenough U.W."/>
            <person name="Van de Peer Y."/>
            <person name="Grigoriev I.V."/>
        </authorList>
    </citation>
    <scope>NUCLEOTIDE SEQUENCE [LARGE SCALE GENOMIC DNA]</scope>
    <source>
        <strain evidence="6 7">CCMP1545</strain>
    </source>
</reference>
<evidence type="ECO:0000259" key="5">
    <source>
        <dbReference type="PROSITE" id="PS51352"/>
    </source>
</evidence>
<protein>
    <submittedName>
        <fullName evidence="6">Uncharacterized protein TRX_4</fullName>
    </submittedName>
</protein>
<dbReference type="KEGG" id="mpp:MICPUCDRAFT_34621"/>
<dbReference type="Proteomes" id="UP000001876">
    <property type="component" value="Unassembled WGS sequence"/>
</dbReference>
<accession>C1MXE9</accession>
<evidence type="ECO:0000313" key="7">
    <source>
        <dbReference type="Proteomes" id="UP000001876"/>
    </source>
</evidence>
<evidence type="ECO:0000256" key="1">
    <source>
        <dbReference type="ARBA" id="ARBA00022448"/>
    </source>
</evidence>
<dbReference type="FunFam" id="3.40.30.10:FF:000001">
    <property type="entry name" value="Thioredoxin"/>
    <property type="match status" value="1"/>
</dbReference>
<dbReference type="PANTHER" id="PTHR45663">
    <property type="entry name" value="GEO12009P1"/>
    <property type="match status" value="1"/>
</dbReference>
<dbReference type="GeneID" id="9686120"/>
<dbReference type="InterPro" id="IPR017937">
    <property type="entry name" value="Thioredoxin_CS"/>
</dbReference>
<dbReference type="STRING" id="564608.C1MXE9"/>
<organism evidence="7">
    <name type="scientific">Micromonas pusilla (strain CCMP1545)</name>
    <name type="common">Picoplanktonic green alga</name>
    <dbReference type="NCBI Taxonomy" id="564608"/>
    <lineage>
        <taxon>Eukaryota</taxon>
        <taxon>Viridiplantae</taxon>
        <taxon>Chlorophyta</taxon>
        <taxon>Mamiellophyceae</taxon>
        <taxon>Mamiellales</taxon>
        <taxon>Mamiellaceae</taxon>
        <taxon>Micromonas</taxon>
    </lineage>
</organism>
<dbReference type="CDD" id="cd02947">
    <property type="entry name" value="TRX_family"/>
    <property type="match status" value="1"/>
</dbReference>
<dbReference type="PROSITE" id="PS00194">
    <property type="entry name" value="THIOREDOXIN_1"/>
    <property type="match status" value="1"/>
</dbReference>
<evidence type="ECO:0000256" key="4">
    <source>
        <dbReference type="ARBA" id="ARBA00023284"/>
    </source>
</evidence>
<proteinExistence type="predicted"/>
<dbReference type="PANTHER" id="PTHR45663:SF22">
    <property type="entry name" value="THIOREDOXIN X, CHLOROPLASTIC"/>
    <property type="match status" value="1"/>
</dbReference>
<dbReference type="SUPFAM" id="SSF52833">
    <property type="entry name" value="Thioredoxin-like"/>
    <property type="match status" value="1"/>
</dbReference>
<dbReference type="InterPro" id="IPR013766">
    <property type="entry name" value="Thioredoxin_domain"/>
</dbReference>
<dbReference type="GO" id="GO:0015035">
    <property type="term" value="F:protein-disulfide reductase activity"/>
    <property type="evidence" value="ECO:0007669"/>
    <property type="project" value="TreeGrafter"/>
</dbReference>
<dbReference type="Gene3D" id="3.40.30.10">
    <property type="entry name" value="Glutaredoxin"/>
    <property type="match status" value="1"/>
</dbReference>
<dbReference type="EMBL" id="GG663742">
    <property type="protein sequence ID" value="EEH55151.1"/>
    <property type="molecule type" value="Genomic_DNA"/>
</dbReference>
<dbReference type="OrthoDB" id="19690at2759"/>
<evidence type="ECO:0000313" key="6">
    <source>
        <dbReference type="EMBL" id="EEH55151.1"/>
    </source>
</evidence>